<sequence>MSSSRLVSIVIPAYKPTFFEAALKSALRQNHDEIEILVCDDCPDDAIKQIVDRLSPESRWPIRYLRNATALGEVNNIAFGVQQARGEYIKFLYDDDILLPDCTRLLFDTLHNHPDIKLASATRKRIDEDGELMPDNLYTLNPFGKNVVLNGPDLVSFLAQNPVNFIGEPSSMMCRRADVLEFGQDLMSLKQIVIVGLGDVALYLKLLRHGNLALLARPLSYFRVSNLQTSEMLRSNPSMSRDGHANHYRLTRELGWIRPDGLNNKVRIAPLARRQEIQELDLLAHFDRRPEAIRRNNQVAAWLSKRKPTPAEQLLLREYLQEHSGGPAIAIVVSDFNQNAESVLTTLQSLSSEAPILENVKVFIVADYDKDAQTPLQSQLPWLPATFQTRASVINSLMQDTPHQWWILADAGTTFTTSGLLNAVMNIIDAPQASAVFCDEVTLNGNGGASLVFHPDFSLDYLVAHPQAMGRHWLFNRDAVLATGGFDSQFADAIELDLILRLIEHPDFSGFLHSSEPLVIAPAQEPRDSPDQVQTLQRHLKARGFPNSSIQSSEPGVYRINYGHDDQPLVSIIIISDNDVAMLLPCVESLLEKSTYQNYEILIADNNSQNEETVHWLKSVDAMQSEKIRILWHDQTLRHSPLLNAAAQQARGDYLLILGSDTLIIQEDWLQNLLNHAQRPEVGITGAKVLGTDGSVKSGAIILGIQGTAAAVSSKEAASSTSFNKRLDVDQNYSAVSGNCLMIRRSLFDDVKGFDEHLFQDHFYDIDLCLKVRDSGHLIAWTPHCVVVGRDSEVFTDSQAHEFAALGLQHRWLHYLAWDPAYNRNLALQGTPFAPQADRELSWRGLLHRPLPVVLINPANRGDAGRRIAAPLTSLREQGTVDGIISHTRLILPELARLSADTVVIQGSASQADAHLMSTVKAHTNARIVYDLTELPDVVEGADNKLSSPTAIQVLMHQHLANADRVTVPTAGMAELLTGLHQHVQVIETRLCPHTWLHLRHERVLKKKPRVGWVGTSRQASELEILTDVIKALGDDVEWIIMGPCSRWIEPYIHEVHATPEESLYPGLLAELDLDLVLVPAHPTLTNRVKDPVSLLQFGVCGYPIICSDTLYHHNLGVTLVSNQTGAWIEAIRSHLDQPEASAHFGEKLRNEVLQNWMLDNDASLEWRDVWSQ</sequence>
<dbReference type="AlphaFoldDB" id="A0A1Y3NVC4"/>
<dbReference type="InterPro" id="IPR029044">
    <property type="entry name" value="Nucleotide-diphossugar_trans"/>
</dbReference>
<keyword evidence="1" id="KW-0997">Cell inner membrane</keyword>
<dbReference type="PANTHER" id="PTHR43179:SF7">
    <property type="entry name" value="RHAMNOSYLTRANSFERASE WBBL"/>
    <property type="match status" value="1"/>
</dbReference>
<keyword evidence="4" id="KW-1185">Reference proteome</keyword>
<comment type="caution">
    <text evidence="3">The sequence shown here is derived from an EMBL/GenBank/DDBJ whole genome shotgun (WGS) entry which is preliminary data.</text>
</comment>
<dbReference type="Pfam" id="PF00535">
    <property type="entry name" value="Glycos_transf_2"/>
    <property type="match status" value="2"/>
</dbReference>
<protein>
    <submittedName>
        <fullName evidence="3">Glycosyl transferase</fullName>
    </submittedName>
</protein>
<organism evidence="3 4">
    <name type="scientific">Pseudomonas caspiana</name>
    <dbReference type="NCBI Taxonomy" id="1451454"/>
    <lineage>
        <taxon>Bacteria</taxon>
        <taxon>Pseudomonadati</taxon>
        <taxon>Pseudomonadota</taxon>
        <taxon>Gammaproteobacteria</taxon>
        <taxon>Pseudomonadales</taxon>
        <taxon>Pseudomonadaceae</taxon>
        <taxon>Pseudomonas</taxon>
    </lineage>
</organism>
<keyword evidence="1" id="KW-0472">Membrane</keyword>
<dbReference type="Gene3D" id="3.90.550.10">
    <property type="entry name" value="Spore Coat Polysaccharide Biosynthesis Protein SpsA, Chain A"/>
    <property type="match status" value="2"/>
</dbReference>
<dbReference type="PANTHER" id="PTHR43179">
    <property type="entry name" value="RHAMNOSYLTRANSFERASE WBBL"/>
    <property type="match status" value="1"/>
</dbReference>
<evidence type="ECO:0000256" key="1">
    <source>
        <dbReference type="ARBA" id="ARBA00022519"/>
    </source>
</evidence>
<accession>A0A1Y3NVC4</accession>
<proteinExistence type="predicted"/>
<gene>
    <name evidence="3" type="ORF">AUC60_22520</name>
</gene>
<keyword evidence="1" id="KW-1003">Cell membrane</keyword>
<dbReference type="CDD" id="cd00761">
    <property type="entry name" value="Glyco_tranf_GTA_type"/>
    <property type="match status" value="1"/>
</dbReference>
<dbReference type="GO" id="GO:0016740">
    <property type="term" value="F:transferase activity"/>
    <property type="evidence" value="ECO:0007669"/>
    <property type="project" value="UniProtKB-KW"/>
</dbReference>
<evidence type="ECO:0000313" key="3">
    <source>
        <dbReference type="EMBL" id="OUM71570.1"/>
    </source>
</evidence>
<name>A0A1Y3NVC4_9PSED</name>
<reference evidence="3 4" key="1">
    <citation type="journal article" date="2017" name="Syst. Appl. Microbiol.">
        <title>Pseudomonas caspiana sp. nov., a citrus pathogen in the Pseudomonas syringae phylogenetic group.</title>
        <authorList>
            <person name="Busquets A."/>
            <person name="Gomila M."/>
            <person name="Beiki F."/>
            <person name="Mulet M."/>
            <person name="Rahimian H."/>
            <person name="Garcia-Valdes E."/>
            <person name="Lalucat J."/>
        </authorList>
    </citation>
    <scope>NUCLEOTIDE SEQUENCE [LARGE SCALE GENOMIC DNA]</scope>
    <source>
        <strain evidence="3 4">FBF102</strain>
    </source>
</reference>
<feature type="domain" description="Glycosyltransferase 2-like" evidence="2">
    <location>
        <begin position="8"/>
        <end position="138"/>
    </location>
</feature>
<dbReference type="EMBL" id="LOHF01000025">
    <property type="protein sequence ID" value="OUM71570.1"/>
    <property type="molecule type" value="Genomic_DNA"/>
</dbReference>
<keyword evidence="3" id="KW-0808">Transferase</keyword>
<dbReference type="SUPFAM" id="SSF53448">
    <property type="entry name" value="Nucleotide-diphospho-sugar transferases"/>
    <property type="match status" value="3"/>
</dbReference>
<dbReference type="Proteomes" id="UP000195440">
    <property type="component" value="Unassembled WGS sequence"/>
</dbReference>
<dbReference type="RefSeq" id="WP_087273113.1">
    <property type="nucleotide sequence ID" value="NZ_JBJGBV010000002.1"/>
</dbReference>
<evidence type="ECO:0000259" key="2">
    <source>
        <dbReference type="Pfam" id="PF00535"/>
    </source>
</evidence>
<dbReference type="OrthoDB" id="9179784at2"/>
<feature type="domain" description="Glycosyltransferase 2-like" evidence="2">
    <location>
        <begin position="571"/>
        <end position="750"/>
    </location>
</feature>
<evidence type="ECO:0000313" key="4">
    <source>
        <dbReference type="Proteomes" id="UP000195440"/>
    </source>
</evidence>
<dbReference type="InterPro" id="IPR001173">
    <property type="entry name" value="Glyco_trans_2-like"/>
</dbReference>
<dbReference type="SUPFAM" id="SSF53756">
    <property type="entry name" value="UDP-Glycosyltransferase/glycogen phosphorylase"/>
    <property type="match status" value="1"/>
</dbReference>
<dbReference type="Gene3D" id="3.40.50.2000">
    <property type="entry name" value="Glycogen Phosphorylase B"/>
    <property type="match status" value="1"/>
</dbReference>